<dbReference type="Proteomes" id="UP000694399">
    <property type="component" value="Chromosome C2"/>
</dbReference>
<proteinExistence type="predicted"/>
<sequence length="69" mass="7735">MLGFTTLAALLACATPRPTAWPWARTTWWWTMRKAPCSRTWTLSLSTRSGTPSWCATTLPSSSWRSPCS</sequence>
<keyword evidence="1" id="KW-0732">Signal</keyword>
<keyword evidence="3" id="KW-1185">Reference proteome</keyword>
<feature type="signal peptide" evidence="1">
    <location>
        <begin position="1"/>
        <end position="20"/>
    </location>
</feature>
<dbReference type="Ensembl" id="ENSPLOT00000007748.1">
    <property type="protein sequence ID" value="ENSPLOP00000006990.1"/>
    <property type="gene ID" value="ENSPLOG00000005134.1"/>
</dbReference>
<name>A0A8C9D1C1_PANLE</name>
<evidence type="ECO:0000313" key="2">
    <source>
        <dbReference type="Ensembl" id="ENSPLOP00000006990.1"/>
    </source>
</evidence>
<evidence type="ECO:0000313" key="3">
    <source>
        <dbReference type="Proteomes" id="UP000694399"/>
    </source>
</evidence>
<reference evidence="2" key="1">
    <citation type="journal article" date="2019" name="bioRxiv">
        <title>Long live the king: chromosome-level assembly of the lion (Panthera leo) using linked-read, Hi-C, and long read data.</title>
        <authorList>
            <person name="Armstrong E.E."/>
            <person name="Taylor R.W."/>
            <person name="Miller D.E."/>
            <person name="Kaelin C."/>
            <person name="Barsh G."/>
            <person name="Hadly E.A."/>
            <person name="Petrov D."/>
        </authorList>
    </citation>
    <scope>NUCLEOTIDE SEQUENCE [LARGE SCALE GENOMIC DNA]</scope>
</reference>
<feature type="chain" id="PRO_5034317103" evidence="1">
    <location>
        <begin position="21"/>
        <end position="69"/>
    </location>
</feature>
<reference evidence="2" key="2">
    <citation type="submission" date="2025-08" db="UniProtKB">
        <authorList>
            <consortium name="Ensembl"/>
        </authorList>
    </citation>
    <scope>IDENTIFICATION</scope>
</reference>
<gene>
    <name evidence="2" type="primary">CTRC</name>
    <name evidence="2" type="synonym">LOC122227702</name>
</gene>
<protein>
    <submittedName>
        <fullName evidence="2">Chymotrypsin C</fullName>
    </submittedName>
</protein>
<accession>A0A8C9D1C1</accession>
<evidence type="ECO:0000256" key="1">
    <source>
        <dbReference type="SAM" id="SignalP"/>
    </source>
</evidence>
<reference evidence="2" key="3">
    <citation type="submission" date="2025-09" db="UniProtKB">
        <authorList>
            <consortium name="Ensembl"/>
        </authorList>
    </citation>
    <scope>IDENTIFICATION</scope>
</reference>
<dbReference type="AlphaFoldDB" id="A0A8C9D1C1"/>
<organism evidence="2 3">
    <name type="scientific">Panthera leo</name>
    <name type="common">Lion</name>
    <dbReference type="NCBI Taxonomy" id="9689"/>
    <lineage>
        <taxon>Eukaryota</taxon>
        <taxon>Metazoa</taxon>
        <taxon>Chordata</taxon>
        <taxon>Craniata</taxon>
        <taxon>Vertebrata</taxon>
        <taxon>Euteleostomi</taxon>
        <taxon>Mammalia</taxon>
        <taxon>Eutheria</taxon>
        <taxon>Laurasiatheria</taxon>
        <taxon>Carnivora</taxon>
        <taxon>Feliformia</taxon>
        <taxon>Felidae</taxon>
        <taxon>Pantherinae</taxon>
        <taxon>Panthera</taxon>
    </lineage>
</organism>
<dbReference type="GeneTree" id="ENSGT00940000153216"/>